<evidence type="ECO:0000256" key="1">
    <source>
        <dbReference type="SAM" id="MobiDB-lite"/>
    </source>
</evidence>
<organism evidence="2 3">
    <name type="scientific">Candidatus Electrothrix aarhusensis</name>
    <dbReference type="NCBI Taxonomy" id="1859131"/>
    <lineage>
        <taxon>Bacteria</taxon>
        <taxon>Pseudomonadati</taxon>
        <taxon>Thermodesulfobacteriota</taxon>
        <taxon>Desulfobulbia</taxon>
        <taxon>Desulfobulbales</taxon>
        <taxon>Desulfobulbaceae</taxon>
        <taxon>Candidatus Electrothrix</taxon>
    </lineage>
</organism>
<feature type="region of interest" description="Disordered" evidence="1">
    <location>
        <begin position="124"/>
        <end position="147"/>
    </location>
</feature>
<evidence type="ECO:0000313" key="2">
    <source>
        <dbReference type="EMBL" id="RWX43537.1"/>
    </source>
</evidence>
<accession>A0A3S3U6W5</accession>
<dbReference type="AlphaFoldDB" id="A0A3S3U6W5"/>
<dbReference type="EMBL" id="MTKO01000118">
    <property type="protein sequence ID" value="RWX43537.1"/>
    <property type="molecule type" value="Genomic_DNA"/>
</dbReference>
<proteinExistence type="predicted"/>
<evidence type="ECO:0000313" key="3">
    <source>
        <dbReference type="Proteomes" id="UP000287853"/>
    </source>
</evidence>
<sequence length="147" mass="17399">MFNLQLHISPKTEQRLKAILAHAQDQETFAQNIISYQITELQKGIVNIRLDLKKFEEKYKQPTEEFYQQYTQGQTDDSEDAMLWAGLYEMLRDNENQLRELLPDTSPHNDLLNTWEKNLLKGGEPLLSEREQPKEQQKRDGLDEFFV</sequence>
<protein>
    <submittedName>
        <fullName evidence="2">Uncharacterized protein</fullName>
    </submittedName>
</protein>
<dbReference type="Proteomes" id="UP000287853">
    <property type="component" value="Unassembled WGS sequence"/>
</dbReference>
<keyword evidence="3" id="KW-1185">Reference proteome</keyword>
<name>A0A3S3U6W5_9BACT</name>
<reference evidence="2 3" key="1">
    <citation type="submission" date="2017-01" db="EMBL/GenBank/DDBJ databases">
        <title>The cable genome- insights into the physiology and evolution of filamentous bacteria capable of sulfide oxidation via long distance electron transfer.</title>
        <authorList>
            <person name="Schreiber L."/>
            <person name="Bjerg J.T."/>
            <person name="Boggild A."/>
            <person name="Van De Vossenberg J."/>
            <person name="Meysman F."/>
            <person name="Nielsen L.P."/>
            <person name="Schramm A."/>
            <person name="Kjeldsen K.U."/>
        </authorList>
    </citation>
    <scope>NUCLEOTIDE SEQUENCE [LARGE SCALE GENOMIC DNA]</scope>
    <source>
        <strain evidence="2">MCF</strain>
    </source>
</reference>
<feature type="compositionally biased region" description="Basic and acidic residues" evidence="1">
    <location>
        <begin position="127"/>
        <end position="147"/>
    </location>
</feature>
<gene>
    <name evidence="2" type="ORF">H206_02718</name>
</gene>
<comment type="caution">
    <text evidence="2">The sequence shown here is derived from an EMBL/GenBank/DDBJ whole genome shotgun (WGS) entry which is preliminary data.</text>
</comment>